<dbReference type="EMBL" id="CVQI01004335">
    <property type="protein sequence ID" value="CRK13614.1"/>
    <property type="molecule type" value="Genomic_DNA"/>
</dbReference>
<sequence length="58" mass="6500">MSDLLNRRFTARDRFRHVDNMHLLPAPPSPAGQVPGRAVEKSVLVSDAARLPHAQEDR</sequence>
<organism evidence="1 2">
    <name type="scientific">Verticillium longisporum</name>
    <name type="common">Verticillium dahliae var. longisporum</name>
    <dbReference type="NCBI Taxonomy" id="100787"/>
    <lineage>
        <taxon>Eukaryota</taxon>
        <taxon>Fungi</taxon>
        <taxon>Dikarya</taxon>
        <taxon>Ascomycota</taxon>
        <taxon>Pezizomycotina</taxon>
        <taxon>Sordariomycetes</taxon>
        <taxon>Hypocreomycetidae</taxon>
        <taxon>Glomerellales</taxon>
        <taxon>Plectosphaerellaceae</taxon>
        <taxon>Verticillium</taxon>
    </lineage>
</organism>
<dbReference type="Proteomes" id="UP000045706">
    <property type="component" value="Unassembled WGS sequence"/>
</dbReference>
<protein>
    <submittedName>
        <fullName evidence="1">Uncharacterized protein</fullName>
    </submittedName>
</protein>
<proteinExistence type="predicted"/>
<evidence type="ECO:0000313" key="2">
    <source>
        <dbReference type="Proteomes" id="UP000045706"/>
    </source>
</evidence>
<name>A0A0G4KUZ5_VERLO</name>
<reference evidence="2" key="1">
    <citation type="submission" date="2015-05" db="EMBL/GenBank/DDBJ databases">
        <authorList>
            <person name="Fogelqvist Johan"/>
        </authorList>
    </citation>
    <scope>NUCLEOTIDE SEQUENCE [LARGE SCALE GENOMIC DNA]</scope>
</reference>
<gene>
    <name evidence="1" type="ORF">BN1723_010109</name>
</gene>
<dbReference type="AlphaFoldDB" id="A0A0G4KUZ5"/>
<accession>A0A0G4KUZ5</accession>
<evidence type="ECO:0000313" key="1">
    <source>
        <dbReference type="EMBL" id="CRK13614.1"/>
    </source>
</evidence>